<dbReference type="EMBL" id="CP053979">
    <property type="protein sequence ID" value="QKH22809.1"/>
    <property type="molecule type" value="Genomic_DNA"/>
</dbReference>
<reference evidence="2" key="2">
    <citation type="submission" date="2019-07" db="EMBL/GenBank/DDBJ databases">
        <title>Phylogenomic Reclassification of ATCC Bacillus Strains and Various Taxa within the Genus Bacillus.</title>
        <authorList>
            <person name="Riojas M.A."/>
            <person name="Frank A.M."/>
            <person name="Fenn S.L."/>
            <person name="King S.P."/>
            <person name="Brower S.M."/>
            <person name="Hazbon M.H."/>
        </authorList>
    </citation>
    <scope>NUCLEOTIDE SEQUENCE</scope>
    <source>
        <strain evidence="2">ATCC 35646</strain>
    </source>
</reference>
<evidence type="ECO:0000313" key="2">
    <source>
        <dbReference type="EMBL" id="MDR4174935.1"/>
    </source>
</evidence>
<name>A0A0B5NL90_BACTU</name>
<geneLocation type="plasmid" evidence="3 5">
    <name>unnamed3</name>
</geneLocation>
<geneLocation type="plasmid" evidence="1 4">
    <name>2</name>
</geneLocation>
<dbReference type="KEGG" id="btw:BF38_5739"/>
<organism evidence="3 5">
    <name type="scientific">Bacillus thuringiensis</name>
    <dbReference type="NCBI Taxonomy" id="1428"/>
    <lineage>
        <taxon>Bacteria</taxon>
        <taxon>Bacillati</taxon>
        <taxon>Bacillota</taxon>
        <taxon>Bacilli</taxon>
        <taxon>Bacillales</taxon>
        <taxon>Bacillaceae</taxon>
        <taxon>Bacillus</taxon>
        <taxon>Bacillus cereus group</taxon>
    </lineage>
</organism>
<reference evidence="3 5" key="3">
    <citation type="submission" date="2020-05" db="EMBL/GenBank/DDBJ databases">
        <title>FDA dAtabase for Regulatory Grade micrObial Sequences (FDA-ARGOS): Supporting development and validation of Infectious Disease Dx tests.</title>
        <authorList>
            <person name="Nelson B."/>
            <person name="Plummer A."/>
            <person name="Tallon L."/>
            <person name="Sadzewicz L."/>
            <person name="Zhao X."/>
            <person name="Vavikolanu K."/>
            <person name="Mehta A."/>
            <person name="Aluvathingal J."/>
            <person name="Nadendla S."/>
            <person name="Myers T."/>
            <person name="Yan Y."/>
            <person name="Sichtig H."/>
        </authorList>
    </citation>
    <scope>NUCLEOTIDE SEQUENCE [LARGE SCALE GENOMIC DNA]</scope>
    <source>
        <strain evidence="3 5">FDAARGOS_795</strain>
        <plasmid evidence="3 5">unnamed3</plasmid>
    </source>
</reference>
<evidence type="ECO:0000313" key="5">
    <source>
        <dbReference type="Proteomes" id="UP000501107"/>
    </source>
</evidence>
<sequence length="346" mass="39928">MSNLNVTNHDDVAYTELTGNSLLVRITPNDSTCFRNTLVTKLNIALGFDILDNVDTSNVIMYRKDVSIDNVSIKSSEEYCKFFRTDYNTKVLDVLDLSLRESISSRRLDTEESEYLEQWGIEEGTDIEVHLKEALKLFLKYNGSDYALNVAGLNTKHTFEVGDVERYLKYLSEDNKLSLFKLIRSRLNTNNNLPINYATKDFIKVKKGKTLVSVTVNDDYDSSELINKFITELNKLHEGVVDFVNFAKERGRIHFNILCDNKDAQDMLDLIALLYTNLYGETSLGIREDFYCNIEIEKSLSHEGYERDIYCIVQGYEFEPVISFLEELRAEDESRYETDMVKLIIG</sequence>
<protein>
    <submittedName>
        <fullName evidence="3">Uncharacterized protein</fullName>
    </submittedName>
</protein>
<evidence type="ECO:0000313" key="4">
    <source>
        <dbReference type="Proteomes" id="UP000031876"/>
    </source>
</evidence>
<dbReference type="Proteomes" id="UP000501107">
    <property type="component" value="Plasmid unnamed3"/>
</dbReference>
<accession>A0A0B5NL90</accession>
<dbReference type="Proteomes" id="UP000031876">
    <property type="component" value="Plasmid 2"/>
</dbReference>
<proteinExistence type="predicted"/>
<reference evidence="1 4" key="1">
    <citation type="journal article" date="2015" name="Genome Announc.">
        <title>Complete genome sequences for 35 biothreat assay-relevant bacillus species.</title>
        <authorList>
            <person name="Johnson S.L."/>
            <person name="Daligault H.E."/>
            <person name="Davenport K.W."/>
            <person name="Jaissle J."/>
            <person name="Frey K.G."/>
            <person name="Ladner J.T."/>
            <person name="Broomall S.M."/>
            <person name="Bishop-Lilly K.A."/>
            <person name="Bruce D.C."/>
            <person name="Gibbons H.S."/>
            <person name="Coyne S.R."/>
            <person name="Lo C.C."/>
            <person name="Meincke L."/>
            <person name="Munk A.C."/>
            <person name="Koroleva G.I."/>
            <person name="Rosenzweig C.N."/>
            <person name="Palacios G.F."/>
            <person name="Redden C.L."/>
            <person name="Minogue T.D."/>
            <person name="Chain P.S."/>
        </authorList>
    </citation>
    <scope>NUCLEOTIDE SEQUENCE [LARGE SCALE GENOMIC DNA]</scope>
    <source>
        <strain evidence="1 4">HD1011</strain>
        <plasmid evidence="1 4">2</plasmid>
    </source>
</reference>
<dbReference type="AlphaFoldDB" id="A0A0B5NL90"/>
<evidence type="ECO:0000313" key="3">
    <source>
        <dbReference type="EMBL" id="QKH22809.1"/>
    </source>
</evidence>
<gene>
    <name evidence="1" type="ORF">BF38_5739</name>
    <name evidence="2" type="ORF">FO599_02150</name>
    <name evidence="3" type="ORF">FOC89_02160</name>
</gene>
<dbReference type="RefSeq" id="WP_000067612.1">
    <property type="nucleotide sequence ID" value="NZ_CP009334.1"/>
</dbReference>
<dbReference type="EMBL" id="VKQN01000001">
    <property type="protein sequence ID" value="MDR4174935.1"/>
    <property type="molecule type" value="Genomic_DNA"/>
</dbReference>
<evidence type="ECO:0000313" key="1">
    <source>
        <dbReference type="EMBL" id="AJG74127.1"/>
    </source>
</evidence>
<dbReference type="EMBL" id="CP009334">
    <property type="protein sequence ID" value="AJG74127.1"/>
    <property type="molecule type" value="Genomic_DNA"/>
</dbReference>
<keyword evidence="3" id="KW-0614">Plasmid</keyword>
<dbReference type="Proteomes" id="UP001181533">
    <property type="component" value="Unassembled WGS sequence"/>
</dbReference>